<dbReference type="InterPro" id="IPR059180">
    <property type="entry name" value="3D_YorM"/>
</dbReference>
<evidence type="ECO:0000259" key="4">
    <source>
        <dbReference type="PROSITE" id="PS51782"/>
    </source>
</evidence>
<dbReference type="InterPro" id="IPR036779">
    <property type="entry name" value="LysM_dom_sf"/>
</dbReference>
<dbReference type="PROSITE" id="PS51782">
    <property type="entry name" value="LYSM"/>
    <property type="match status" value="1"/>
</dbReference>
<name>A0A0U2W4U2_9BACL</name>
<feature type="signal peptide" evidence="3">
    <location>
        <begin position="1"/>
        <end position="28"/>
    </location>
</feature>
<dbReference type="InterPro" id="IPR036908">
    <property type="entry name" value="RlpA-like_sf"/>
</dbReference>
<dbReference type="GO" id="GO:0009254">
    <property type="term" value="P:peptidoglycan turnover"/>
    <property type="evidence" value="ECO:0007669"/>
    <property type="project" value="InterPro"/>
</dbReference>
<dbReference type="OrthoDB" id="9798935at2"/>
<dbReference type="SUPFAM" id="SSF54106">
    <property type="entry name" value="LysM domain"/>
    <property type="match status" value="1"/>
</dbReference>
<dbReference type="SMART" id="SM00257">
    <property type="entry name" value="LysM"/>
    <property type="match status" value="1"/>
</dbReference>
<evidence type="ECO:0000256" key="1">
    <source>
        <dbReference type="ARBA" id="ARBA00022729"/>
    </source>
</evidence>
<dbReference type="InterPro" id="IPR018392">
    <property type="entry name" value="LysM"/>
</dbReference>
<accession>A0A0U2W4U2</accession>
<dbReference type="PANTHER" id="PTHR39160:SF4">
    <property type="entry name" value="RESUSCITATION-PROMOTING FACTOR RPFB"/>
    <property type="match status" value="1"/>
</dbReference>
<evidence type="ECO:0000313" key="5">
    <source>
        <dbReference type="EMBL" id="ALS23556.1"/>
    </source>
</evidence>
<organism evidence="5 6">
    <name type="scientific">Paenibacillus naphthalenovorans</name>
    <dbReference type="NCBI Taxonomy" id="162209"/>
    <lineage>
        <taxon>Bacteria</taxon>
        <taxon>Bacillati</taxon>
        <taxon>Bacillota</taxon>
        <taxon>Bacilli</taxon>
        <taxon>Bacillales</taxon>
        <taxon>Paenibacillaceae</taxon>
        <taxon>Paenibacillus</taxon>
    </lineage>
</organism>
<reference evidence="6" key="1">
    <citation type="submission" date="2015-12" db="EMBL/GenBank/DDBJ databases">
        <title>Complete genome sequences of two moderately thermophilic Paenibacillus species.</title>
        <authorList>
            <person name="Butler R.III."/>
            <person name="Wang J."/>
            <person name="Stark B.C."/>
            <person name="Pombert J.-F."/>
        </authorList>
    </citation>
    <scope>NUCLEOTIDE SEQUENCE [LARGE SCALE GENOMIC DNA]</scope>
    <source>
        <strain evidence="6">32O-Y</strain>
    </source>
</reference>
<keyword evidence="6" id="KW-1185">Reference proteome</keyword>
<dbReference type="AlphaFoldDB" id="A0A0U2W4U2"/>
<dbReference type="Pfam" id="PF01476">
    <property type="entry name" value="LysM"/>
    <property type="match status" value="1"/>
</dbReference>
<dbReference type="GO" id="GO:0019867">
    <property type="term" value="C:outer membrane"/>
    <property type="evidence" value="ECO:0007669"/>
    <property type="project" value="InterPro"/>
</dbReference>
<dbReference type="KEGG" id="pnp:IJ22_31860"/>
<dbReference type="SUPFAM" id="SSF50685">
    <property type="entry name" value="Barwin-like endoglucanases"/>
    <property type="match status" value="1"/>
</dbReference>
<protein>
    <submittedName>
        <fullName evidence="5">3D domain-containing protein</fullName>
    </submittedName>
</protein>
<dbReference type="InterPro" id="IPR010611">
    <property type="entry name" value="3D_dom"/>
</dbReference>
<dbReference type="Proteomes" id="UP000061660">
    <property type="component" value="Chromosome"/>
</dbReference>
<evidence type="ECO:0000313" key="6">
    <source>
        <dbReference type="Proteomes" id="UP000061660"/>
    </source>
</evidence>
<dbReference type="InterPro" id="IPR051933">
    <property type="entry name" value="Resuscitation_pf_RpfB"/>
</dbReference>
<dbReference type="Gene3D" id="2.40.40.10">
    <property type="entry name" value="RlpA-like domain"/>
    <property type="match status" value="1"/>
</dbReference>
<dbReference type="PATRIC" id="fig|162209.4.peg.3413"/>
<dbReference type="CDD" id="cd14667">
    <property type="entry name" value="3D_containing_proteins"/>
    <property type="match status" value="1"/>
</dbReference>
<reference evidence="5 6" key="2">
    <citation type="journal article" date="2016" name="Genome Announc.">
        <title>Complete Genome Sequences of Two Interactive Moderate Thermophiles, Paenibacillus napthalenovorans 32O-Y and Paenibacillus sp. 32O-W.</title>
        <authorList>
            <person name="Butler R.R.III."/>
            <person name="Wang J."/>
            <person name="Stark B.C."/>
            <person name="Pombert J.F."/>
        </authorList>
    </citation>
    <scope>NUCLEOTIDE SEQUENCE [LARGE SCALE GENOMIC DNA]</scope>
    <source>
        <strain evidence="5 6">32O-Y</strain>
    </source>
</reference>
<dbReference type="EMBL" id="CP013652">
    <property type="protein sequence ID" value="ALS23556.1"/>
    <property type="molecule type" value="Genomic_DNA"/>
</dbReference>
<evidence type="ECO:0000256" key="2">
    <source>
        <dbReference type="SAM" id="MobiDB-lite"/>
    </source>
</evidence>
<feature type="region of interest" description="Disordered" evidence="2">
    <location>
        <begin position="140"/>
        <end position="159"/>
    </location>
</feature>
<dbReference type="RefSeq" id="WP_062409469.1">
    <property type="nucleotide sequence ID" value="NZ_CP013652.1"/>
</dbReference>
<gene>
    <name evidence="5" type="ORF">IJ22_31860</name>
</gene>
<dbReference type="GO" id="GO:0004553">
    <property type="term" value="F:hydrolase activity, hydrolyzing O-glycosyl compounds"/>
    <property type="evidence" value="ECO:0007669"/>
    <property type="project" value="InterPro"/>
</dbReference>
<dbReference type="CDD" id="cd00118">
    <property type="entry name" value="LysM"/>
    <property type="match status" value="1"/>
</dbReference>
<feature type="domain" description="LysM" evidence="4">
    <location>
        <begin position="64"/>
        <end position="108"/>
    </location>
</feature>
<sequence precursor="true">MNKFSRITMLCFHLLLLHVFIGAVPAAAYNTYDEYYESCCISASYFYSGENVNEAPGLQVPPPLTYKIKSGDTMYSIARSFGISLPTLLAANPTAEPSRLTIGQLLEIPADEAELRLPDGQMNTISQVFTSTLTAYTAGAESTGKTPSHPAYGVTSSGSRAEEGRTIAVDPSVIPIGTTVFIEGIGIRTAEDTGSAIRGARIDVFMEDVRKARKFGVKKNVKVYVLGKDAARTG</sequence>
<proteinExistence type="predicted"/>
<evidence type="ECO:0000256" key="3">
    <source>
        <dbReference type="SAM" id="SignalP"/>
    </source>
</evidence>
<feature type="chain" id="PRO_5006833307" evidence="3">
    <location>
        <begin position="29"/>
        <end position="234"/>
    </location>
</feature>
<dbReference type="Pfam" id="PF06725">
    <property type="entry name" value="3D"/>
    <property type="match status" value="1"/>
</dbReference>
<dbReference type="Gene3D" id="3.10.350.10">
    <property type="entry name" value="LysM domain"/>
    <property type="match status" value="1"/>
</dbReference>
<keyword evidence="1 3" id="KW-0732">Signal</keyword>
<dbReference type="PANTHER" id="PTHR39160">
    <property type="entry name" value="CELL WALL-BINDING PROTEIN YOCH"/>
    <property type="match status" value="1"/>
</dbReference>